<dbReference type="InterPro" id="IPR036097">
    <property type="entry name" value="HisK_dim/P_sf"/>
</dbReference>
<dbReference type="InterPro" id="IPR005467">
    <property type="entry name" value="His_kinase_dom"/>
</dbReference>
<dbReference type="PRINTS" id="PR00344">
    <property type="entry name" value="BCTRLSENSOR"/>
</dbReference>
<dbReference type="InterPro" id="IPR003594">
    <property type="entry name" value="HATPase_dom"/>
</dbReference>
<reference evidence="15 16" key="1">
    <citation type="submission" date="2020-08" db="EMBL/GenBank/DDBJ databases">
        <title>Sequencing the genomes of 1000 actinobacteria strains.</title>
        <authorList>
            <person name="Klenk H.-P."/>
        </authorList>
    </citation>
    <scope>NUCLEOTIDE SEQUENCE [LARGE SCALE GENOMIC DNA]</scope>
    <source>
        <strain evidence="15 16">DSM 45258</strain>
    </source>
</reference>
<evidence type="ECO:0000256" key="10">
    <source>
        <dbReference type="ARBA" id="ARBA00023136"/>
    </source>
</evidence>
<dbReference type="Pfam" id="PF00672">
    <property type="entry name" value="HAMP"/>
    <property type="match status" value="1"/>
</dbReference>
<keyword evidence="10 11" id="KW-0472">Membrane</keyword>
<dbReference type="Pfam" id="PF00512">
    <property type="entry name" value="HisKA"/>
    <property type="match status" value="1"/>
</dbReference>
<keyword evidence="9" id="KW-0902">Two-component regulatory system</keyword>
<dbReference type="PROSITE" id="PS50109">
    <property type="entry name" value="HIS_KIN"/>
    <property type="match status" value="1"/>
</dbReference>
<keyword evidence="16" id="KW-1185">Reference proteome</keyword>
<dbReference type="SMART" id="SM00304">
    <property type="entry name" value="HAMP"/>
    <property type="match status" value="1"/>
</dbReference>
<accession>A0A839RJV2</accession>
<evidence type="ECO:0000259" key="14">
    <source>
        <dbReference type="PROSITE" id="PS50885"/>
    </source>
</evidence>
<evidence type="ECO:0000256" key="12">
    <source>
        <dbReference type="SAM" id="SignalP"/>
    </source>
</evidence>
<dbReference type="EMBL" id="JACHWS010000001">
    <property type="protein sequence ID" value="MBB3036945.1"/>
    <property type="molecule type" value="Genomic_DNA"/>
</dbReference>
<dbReference type="InterPro" id="IPR036890">
    <property type="entry name" value="HATPase_C_sf"/>
</dbReference>
<feature type="domain" description="Histidine kinase" evidence="13">
    <location>
        <begin position="249"/>
        <end position="468"/>
    </location>
</feature>
<dbReference type="CDD" id="cd00082">
    <property type="entry name" value="HisKA"/>
    <property type="match status" value="1"/>
</dbReference>
<keyword evidence="7 15" id="KW-0418">Kinase</keyword>
<dbReference type="AlphaFoldDB" id="A0A839RJV2"/>
<dbReference type="InterPro" id="IPR050428">
    <property type="entry name" value="TCS_sensor_his_kinase"/>
</dbReference>
<protein>
    <recommendedName>
        <fullName evidence="3">histidine kinase</fullName>
        <ecNumber evidence="3">2.7.13.3</ecNumber>
    </recommendedName>
</protein>
<dbReference type="PANTHER" id="PTHR45436">
    <property type="entry name" value="SENSOR HISTIDINE KINASE YKOH"/>
    <property type="match status" value="1"/>
</dbReference>
<comment type="catalytic activity">
    <reaction evidence="1">
        <text>ATP + protein L-histidine = ADP + protein N-phospho-L-histidine.</text>
        <dbReference type="EC" id="2.7.13.3"/>
    </reaction>
</comment>
<dbReference type="Pfam" id="PF02518">
    <property type="entry name" value="HATPase_c"/>
    <property type="match status" value="1"/>
</dbReference>
<keyword evidence="6 11" id="KW-0812">Transmembrane</keyword>
<dbReference type="SUPFAM" id="SSF55874">
    <property type="entry name" value="ATPase domain of HSP90 chaperone/DNA topoisomerase II/histidine kinase"/>
    <property type="match status" value="1"/>
</dbReference>
<dbReference type="SMART" id="SM00388">
    <property type="entry name" value="HisKA"/>
    <property type="match status" value="1"/>
</dbReference>
<dbReference type="CDD" id="cd00075">
    <property type="entry name" value="HATPase"/>
    <property type="match status" value="1"/>
</dbReference>
<dbReference type="InterPro" id="IPR003661">
    <property type="entry name" value="HisK_dim/P_dom"/>
</dbReference>
<evidence type="ECO:0000256" key="6">
    <source>
        <dbReference type="ARBA" id="ARBA00022692"/>
    </source>
</evidence>
<evidence type="ECO:0000313" key="15">
    <source>
        <dbReference type="EMBL" id="MBB3036945.1"/>
    </source>
</evidence>
<dbReference type="Gene3D" id="6.10.340.10">
    <property type="match status" value="1"/>
</dbReference>
<evidence type="ECO:0000256" key="9">
    <source>
        <dbReference type="ARBA" id="ARBA00023012"/>
    </source>
</evidence>
<feature type="domain" description="HAMP" evidence="14">
    <location>
        <begin position="183"/>
        <end position="241"/>
    </location>
</feature>
<gene>
    <name evidence="15" type="ORF">FHU29_001379</name>
</gene>
<dbReference type="GO" id="GO:0000155">
    <property type="term" value="F:phosphorelay sensor kinase activity"/>
    <property type="evidence" value="ECO:0007669"/>
    <property type="project" value="InterPro"/>
</dbReference>
<organism evidence="15 16">
    <name type="scientific">Hoyosella altamirensis</name>
    <dbReference type="NCBI Taxonomy" id="616997"/>
    <lineage>
        <taxon>Bacteria</taxon>
        <taxon>Bacillati</taxon>
        <taxon>Actinomycetota</taxon>
        <taxon>Actinomycetes</taxon>
        <taxon>Mycobacteriales</taxon>
        <taxon>Hoyosellaceae</taxon>
        <taxon>Hoyosella</taxon>
    </lineage>
</organism>
<dbReference type="PROSITE" id="PS50885">
    <property type="entry name" value="HAMP"/>
    <property type="match status" value="1"/>
</dbReference>
<dbReference type="SMART" id="SM00387">
    <property type="entry name" value="HATPase_c"/>
    <property type="match status" value="1"/>
</dbReference>
<feature type="signal peptide" evidence="12">
    <location>
        <begin position="1"/>
        <end position="21"/>
    </location>
</feature>
<evidence type="ECO:0000256" key="2">
    <source>
        <dbReference type="ARBA" id="ARBA00004236"/>
    </source>
</evidence>
<dbReference type="InterPro" id="IPR004358">
    <property type="entry name" value="Sig_transdc_His_kin-like_C"/>
</dbReference>
<dbReference type="Gene3D" id="3.30.565.10">
    <property type="entry name" value="Histidine kinase-like ATPase, C-terminal domain"/>
    <property type="match status" value="1"/>
</dbReference>
<keyword evidence="4" id="KW-0597">Phosphoprotein</keyword>
<keyword evidence="5" id="KW-0808">Transferase</keyword>
<dbReference type="SUPFAM" id="SSF47384">
    <property type="entry name" value="Homodimeric domain of signal transducing histidine kinase"/>
    <property type="match status" value="1"/>
</dbReference>
<dbReference type="OrthoDB" id="9786919at2"/>
<keyword evidence="8 11" id="KW-1133">Transmembrane helix</keyword>
<dbReference type="EC" id="2.7.13.3" evidence="3"/>
<feature type="chain" id="PRO_5032483536" description="histidine kinase" evidence="12">
    <location>
        <begin position="22"/>
        <end position="475"/>
    </location>
</feature>
<dbReference type="InterPro" id="IPR003660">
    <property type="entry name" value="HAMP_dom"/>
</dbReference>
<feature type="transmembrane region" description="Helical" evidence="11">
    <location>
        <begin position="160"/>
        <end position="181"/>
    </location>
</feature>
<comment type="caution">
    <text evidence="15">The sequence shown here is derived from an EMBL/GenBank/DDBJ whole genome shotgun (WGS) entry which is preliminary data.</text>
</comment>
<dbReference type="Gene3D" id="1.10.287.130">
    <property type="match status" value="1"/>
</dbReference>
<sequence>MRTRVLAVLLMFAATAVLSFAIPLAFTASDARTHELMLSRTAVLDYFATLAHPGFFTGDADYLRGEIDDYYHLFGEAVLIADAAGVPRYASGLDLADPKVSAAIDAARRNEQLPVPTRLTPWSAEEMLLARPIGTGVHSEGVVVLSVSATRAQSDIARTWGLIAATSTVALALVVALAHVLTRWVLRPLDALSSGVASLTRTLPKTDEPAPLTDHYTGPPEIRDLARSFDAMTHSVLNSASAQRQLITDTAHKLRNPLAALQIRLDMLTSDVPETSLPSLDRAAAEAQRLRSLLDGMLKLAAAGVPERFELAVAGSGKAASCDAVLVAAERADSWGAAFAASKMLLTTEFSEPHCEVAINETSLEEILDAALSNAHSYAGAGAKVTISVRNVGETSEITVTDNGPGVPSDEIGRLTERFYRSTTQGQAGTGLGLSIAHALADAHLATLRVEPAKPHGLSVVLEVAAARRFPRQGG</sequence>
<evidence type="ECO:0000256" key="5">
    <source>
        <dbReference type="ARBA" id="ARBA00022679"/>
    </source>
</evidence>
<proteinExistence type="predicted"/>
<evidence type="ECO:0000259" key="13">
    <source>
        <dbReference type="PROSITE" id="PS50109"/>
    </source>
</evidence>
<evidence type="ECO:0000256" key="7">
    <source>
        <dbReference type="ARBA" id="ARBA00022777"/>
    </source>
</evidence>
<name>A0A839RJV2_9ACTN</name>
<dbReference type="RefSeq" id="WP_064442029.1">
    <property type="nucleotide sequence ID" value="NZ_JACHWS010000001.1"/>
</dbReference>
<evidence type="ECO:0000313" key="16">
    <source>
        <dbReference type="Proteomes" id="UP000567922"/>
    </source>
</evidence>
<comment type="subcellular location">
    <subcellularLocation>
        <location evidence="2">Cell membrane</location>
    </subcellularLocation>
</comment>
<dbReference type="GO" id="GO:0005886">
    <property type="term" value="C:plasma membrane"/>
    <property type="evidence" value="ECO:0007669"/>
    <property type="project" value="UniProtKB-SubCell"/>
</dbReference>
<dbReference type="Proteomes" id="UP000567922">
    <property type="component" value="Unassembled WGS sequence"/>
</dbReference>
<evidence type="ECO:0000256" key="4">
    <source>
        <dbReference type="ARBA" id="ARBA00022553"/>
    </source>
</evidence>
<dbReference type="PANTHER" id="PTHR45436:SF5">
    <property type="entry name" value="SENSOR HISTIDINE KINASE TRCS"/>
    <property type="match status" value="1"/>
</dbReference>
<keyword evidence="12" id="KW-0732">Signal</keyword>
<evidence type="ECO:0000256" key="11">
    <source>
        <dbReference type="SAM" id="Phobius"/>
    </source>
</evidence>
<evidence type="ECO:0000256" key="8">
    <source>
        <dbReference type="ARBA" id="ARBA00022989"/>
    </source>
</evidence>
<evidence type="ECO:0000256" key="1">
    <source>
        <dbReference type="ARBA" id="ARBA00000085"/>
    </source>
</evidence>
<evidence type="ECO:0000256" key="3">
    <source>
        <dbReference type="ARBA" id="ARBA00012438"/>
    </source>
</evidence>